<name>A0ABU1UUK1_9GAMM</name>
<sequence>MASRNWKKSLPLVAILAGVLFIAGCGSDDLPKADPNTKMLHIDFNEGITGWKAGFADYPAGEEEFYELGSGHANLPAALTTTRKGFKVTGNNHSDDLFMFITKQVDGLEPNARYDLRFKVTFGTNAQNNCVGIGGSPGNSVWIKVGATKNEPKAVNDGTGFLLLNWDKGNQAAGGSDAIIAGDFANSQECSATDVVTTYLKKTLITEKGAYSTVTDDKGSLWVLMGTDSGFEGTTTIYFMELEVAATKK</sequence>
<evidence type="ECO:0000313" key="2">
    <source>
        <dbReference type="Proteomes" id="UP001253595"/>
    </source>
</evidence>
<comment type="caution">
    <text evidence="1">The sequence shown here is derived from an EMBL/GenBank/DDBJ whole genome shotgun (WGS) entry which is preliminary data.</text>
</comment>
<gene>
    <name evidence="1" type="ORF">J2X05_000881</name>
</gene>
<protein>
    <recommendedName>
        <fullName evidence="3">Lipoprotein</fullName>
    </recommendedName>
</protein>
<dbReference type="RefSeq" id="WP_310069103.1">
    <property type="nucleotide sequence ID" value="NZ_JAVDVX010000001.1"/>
</dbReference>
<dbReference type="EMBL" id="JAVDVX010000001">
    <property type="protein sequence ID" value="MDR7088878.1"/>
    <property type="molecule type" value="Genomic_DNA"/>
</dbReference>
<dbReference type="PROSITE" id="PS51257">
    <property type="entry name" value="PROKAR_LIPOPROTEIN"/>
    <property type="match status" value="1"/>
</dbReference>
<proteinExistence type="predicted"/>
<keyword evidence="2" id="KW-1185">Reference proteome</keyword>
<evidence type="ECO:0008006" key="3">
    <source>
        <dbReference type="Google" id="ProtNLM"/>
    </source>
</evidence>
<organism evidence="1 2">
    <name type="scientific">Cellvibrio fibrivorans</name>
    <dbReference type="NCBI Taxonomy" id="126350"/>
    <lineage>
        <taxon>Bacteria</taxon>
        <taxon>Pseudomonadati</taxon>
        <taxon>Pseudomonadota</taxon>
        <taxon>Gammaproteobacteria</taxon>
        <taxon>Cellvibrionales</taxon>
        <taxon>Cellvibrionaceae</taxon>
        <taxon>Cellvibrio</taxon>
    </lineage>
</organism>
<accession>A0ABU1UUK1</accession>
<dbReference type="Proteomes" id="UP001253595">
    <property type="component" value="Unassembled WGS sequence"/>
</dbReference>
<reference evidence="1 2" key="1">
    <citation type="submission" date="2023-07" db="EMBL/GenBank/DDBJ databases">
        <title>Sorghum-associated microbial communities from plants grown in Nebraska, USA.</title>
        <authorList>
            <person name="Schachtman D."/>
        </authorList>
    </citation>
    <scope>NUCLEOTIDE SEQUENCE [LARGE SCALE GENOMIC DNA]</scope>
    <source>
        <strain evidence="1 2">BE190</strain>
    </source>
</reference>
<evidence type="ECO:0000313" key="1">
    <source>
        <dbReference type="EMBL" id="MDR7088878.1"/>
    </source>
</evidence>